<reference evidence="1 2" key="1">
    <citation type="submission" date="2018-08" db="EMBL/GenBank/DDBJ databases">
        <title>Murine metabolic-syndrome-specific gut microbial biobank.</title>
        <authorList>
            <person name="Liu C."/>
        </authorList>
    </citation>
    <scope>NUCLEOTIDE SEQUENCE [LARGE SCALE GENOMIC DNA]</scope>
    <source>
        <strain evidence="1 2">X69</strain>
    </source>
</reference>
<dbReference type="InterPro" id="IPR036721">
    <property type="entry name" value="RCK_C_sf"/>
</dbReference>
<dbReference type="GO" id="GO:0006813">
    <property type="term" value="P:potassium ion transport"/>
    <property type="evidence" value="ECO:0007669"/>
    <property type="project" value="InterPro"/>
</dbReference>
<dbReference type="SUPFAM" id="SSF116726">
    <property type="entry name" value="TrkA C-terminal domain-like"/>
    <property type="match status" value="1"/>
</dbReference>
<name>A0A845RFY7_9FIRM</name>
<dbReference type="Proteomes" id="UP000446348">
    <property type="component" value="Unassembled WGS sequence"/>
</dbReference>
<gene>
    <name evidence="1" type="ORF">D3Z39_09045</name>
</gene>
<comment type="caution">
    <text evidence="1">The sequence shown here is derived from an EMBL/GenBank/DDBJ whole genome shotgun (WGS) entry which is preliminary data.</text>
</comment>
<protein>
    <submittedName>
        <fullName evidence="1">Uncharacterized protein</fullName>
    </submittedName>
</protein>
<sequence length="98" mass="10266">MIFEPLGRYSAPPGYRGAGDTSEKILTLAVVRQGPDIIGKSVSDRMLPHNCPPVAMRCGGRELVSCGDTMIMAGGMLVALANAGDHAGMKEQLQSCCS</sequence>
<accession>A0A845RFY7</accession>
<proteinExistence type="predicted"/>
<dbReference type="OrthoDB" id="9812438at2"/>
<evidence type="ECO:0000313" key="2">
    <source>
        <dbReference type="Proteomes" id="UP000446348"/>
    </source>
</evidence>
<dbReference type="EMBL" id="QXWZ01000014">
    <property type="protein sequence ID" value="NBI79016.1"/>
    <property type="molecule type" value="Genomic_DNA"/>
</dbReference>
<organism evidence="1 2">
    <name type="scientific">Anaerotruncus colihominis</name>
    <dbReference type="NCBI Taxonomy" id="169435"/>
    <lineage>
        <taxon>Bacteria</taxon>
        <taxon>Bacillati</taxon>
        <taxon>Bacillota</taxon>
        <taxon>Clostridia</taxon>
        <taxon>Eubacteriales</taxon>
        <taxon>Oscillospiraceae</taxon>
        <taxon>Anaerotruncus</taxon>
    </lineage>
</organism>
<evidence type="ECO:0000313" key="1">
    <source>
        <dbReference type="EMBL" id="NBI79016.1"/>
    </source>
</evidence>
<dbReference type="RefSeq" id="WP_160209817.1">
    <property type="nucleotide sequence ID" value="NZ_JAETUF010000003.1"/>
</dbReference>
<dbReference type="AlphaFoldDB" id="A0A845RFY7"/>